<evidence type="ECO:0000313" key="2">
    <source>
        <dbReference type="EMBL" id="GHH33498.1"/>
    </source>
</evidence>
<evidence type="ECO:0000313" key="3">
    <source>
        <dbReference type="Proteomes" id="UP000605568"/>
    </source>
</evidence>
<comment type="caution">
    <text evidence="2">The sequence shown here is derived from an EMBL/GenBank/DDBJ whole genome shotgun (WGS) entry which is preliminary data.</text>
</comment>
<accession>A0ABQ3MEG4</accession>
<proteinExistence type="predicted"/>
<keyword evidence="3" id="KW-1185">Reference proteome</keyword>
<reference evidence="3" key="1">
    <citation type="journal article" date="2019" name="Int. J. Syst. Evol. Microbiol.">
        <title>The Global Catalogue of Microorganisms (GCM) 10K type strain sequencing project: providing services to taxonomists for standard genome sequencing and annotation.</title>
        <authorList>
            <consortium name="The Broad Institute Genomics Platform"/>
            <consortium name="The Broad Institute Genome Sequencing Center for Infectious Disease"/>
            <person name="Wu L."/>
            <person name="Ma J."/>
        </authorList>
    </citation>
    <scope>NUCLEOTIDE SEQUENCE [LARGE SCALE GENOMIC DNA]</scope>
    <source>
        <strain evidence="3">CGMCC 4.7367</strain>
    </source>
</reference>
<feature type="transmembrane region" description="Helical" evidence="1">
    <location>
        <begin position="21"/>
        <end position="39"/>
    </location>
</feature>
<keyword evidence="1" id="KW-0812">Transmembrane</keyword>
<feature type="transmembrane region" description="Helical" evidence="1">
    <location>
        <begin position="45"/>
        <end position="65"/>
    </location>
</feature>
<sequence>MTTNPAEVTLTSRSAARVQRVLSAISIAAVLAGGVAIALSGLRWWAIMLWELGLLLVLFVLAALWSSVSSEEQKTAALRAKGIAAVAQVLDSTREDDGETVTHVLTLWIPSGGGFEVHHRCGHHDGERHLEVLVDPETHTWAVVH</sequence>
<dbReference type="RefSeq" id="WP_191297143.1">
    <property type="nucleotide sequence ID" value="NZ_BNAR01000002.1"/>
</dbReference>
<name>A0ABQ3MEG4_9PSEU</name>
<organism evidence="2 3">
    <name type="scientific">Lentzea cavernae</name>
    <dbReference type="NCBI Taxonomy" id="2020703"/>
    <lineage>
        <taxon>Bacteria</taxon>
        <taxon>Bacillati</taxon>
        <taxon>Actinomycetota</taxon>
        <taxon>Actinomycetes</taxon>
        <taxon>Pseudonocardiales</taxon>
        <taxon>Pseudonocardiaceae</taxon>
        <taxon>Lentzea</taxon>
    </lineage>
</organism>
<dbReference type="Proteomes" id="UP000605568">
    <property type="component" value="Unassembled WGS sequence"/>
</dbReference>
<evidence type="ECO:0000256" key="1">
    <source>
        <dbReference type="SAM" id="Phobius"/>
    </source>
</evidence>
<keyword evidence="1" id="KW-0472">Membrane</keyword>
<keyword evidence="1" id="KW-1133">Transmembrane helix</keyword>
<protein>
    <submittedName>
        <fullName evidence="2">Uncharacterized protein</fullName>
    </submittedName>
</protein>
<gene>
    <name evidence="2" type="ORF">GCM10017774_16020</name>
</gene>
<dbReference type="EMBL" id="BNAR01000002">
    <property type="protein sequence ID" value="GHH33498.1"/>
    <property type="molecule type" value="Genomic_DNA"/>
</dbReference>